<sequence>MKVYFFGTCLGGVAYSQALLDSIKLLQHFGAEVIYKKDQSCCGQPSFNSGYYEETRKVALANMRLFSEPYPVVLPSGSCGGMMMHDYLKLFEDTPHFQEAQEFCARVYDLSDFLYQELKAELLDKGEPTRVTWHTNCHALRVAKCIDSSKGLLRMLKNVELVELENEEECCGFGGTFSVKEPEVSQAMVEKKVADIISQNVEYIISGDGGCLLNISGALKYQGHSIKPMHLYEFLAKRIGIDGGQ</sequence>
<dbReference type="Pfam" id="PF02754">
    <property type="entry name" value="CCG"/>
    <property type="match status" value="2"/>
</dbReference>
<dbReference type="AlphaFoldDB" id="A0A1B1U6J3"/>
<dbReference type="KEGG" id="het:BBW65_05910"/>
<dbReference type="GO" id="GO:0005829">
    <property type="term" value="C:cytosol"/>
    <property type="evidence" value="ECO:0007669"/>
    <property type="project" value="TreeGrafter"/>
</dbReference>
<dbReference type="STRING" id="222136.BBW65_05910"/>
<dbReference type="EMBL" id="CP016503">
    <property type="protein sequence ID" value="ANV98360.1"/>
    <property type="molecule type" value="Genomic_DNA"/>
</dbReference>
<protein>
    <submittedName>
        <fullName evidence="2">Oxidoreductase</fullName>
    </submittedName>
</protein>
<accession>A0A1B1U6J3</accession>
<dbReference type="RefSeq" id="WP_066340996.1">
    <property type="nucleotide sequence ID" value="NZ_CP016503.1"/>
</dbReference>
<feature type="domain" description="Cysteine-rich" evidence="1">
    <location>
        <begin position="3"/>
        <end position="83"/>
    </location>
</feature>
<dbReference type="OrthoDB" id="9770306at2"/>
<name>A0A1B1U6J3_9HELI</name>
<evidence type="ECO:0000313" key="3">
    <source>
        <dbReference type="Proteomes" id="UP000092884"/>
    </source>
</evidence>
<dbReference type="Proteomes" id="UP000092884">
    <property type="component" value="Chromosome"/>
</dbReference>
<dbReference type="PANTHER" id="PTHR30296">
    <property type="entry name" value="UNCHARACTERIZED PROTEIN YKGE"/>
    <property type="match status" value="1"/>
</dbReference>
<dbReference type="GO" id="GO:0016491">
    <property type="term" value="F:oxidoreductase activity"/>
    <property type="evidence" value="ECO:0007669"/>
    <property type="project" value="UniProtKB-ARBA"/>
</dbReference>
<dbReference type="InterPro" id="IPR004017">
    <property type="entry name" value="Cys_rich_dom"/>
</dbReference>
<keyword evidence="3" id="KW-1185">Reference proteome</keyword>
<gene>
    <name evidence="2" type="ORF">BBW65_05910</name>
</gene>
<reference evidence="3" key="1">
    <citation type="submission" date="2016-07" db="EMBL/GenBank/DDBJ databases">
        <authorList>
            <person name="Florea S."/>
            <person name="Webb J.S."/>
            <person name="Jaromczyk J."/>
            <person name="Schardl C.L."/>
        </authorList>
    </citation>
    <scope>NUCLEOTIDE SEQUENCE [LARGE SCALE GENOMIC DNA]</scope>
    <source>
        <strain evidence="3">MIT 01-6242</strain>
    </source>
</reference>
<evidence type="ECO:0000313" key="2">
    <source>
        <dbReference type="EMBL" id="ANV98360.1"/>
    </source>
</evidence>
<proteinExistence type="predicted"/>
<evidence type="ECO:0000259" key="1">
    <source>
        <dbReference type="Pfam" id="PF02754"/>
    </source>
</evidence>
<feature type="domain" description="Cysteine-rich" evidence="1">
    <location>
        <begin position="131"/>
        <end position="215"/>
    </location>
</feature>
<organism evidence="2 3">
    <name type="scientific">Helicobacter enhydrae</name>
    <dbReference type="NCBI Taxonomy" id="222136"/>
    <lineage>
        <taxon>Bacteria</taxon>
        <taxon>Pseudomonadati</taxon>
        <taxon>Campylobacterota</taxon>
        <taxon>Epsilonproteobacteria</taxon>
        <taxon>Campylobacterales</taxon>
        <taxon>Helicobacteraceae</taxon>
        <taxon>Helicobacter</taxon>
    </lineage>
</organism>
<dbReference type="PANTHER" id="PTHR30296:SF0">
    <property type="entry name" value="LACTATE UTILIZATION PROTEIN A"/>
    <property type="match status" value="1"/>
</dbReference>